<gene>
    <name evidence="2" type="ORF">BJ212DRAFT_1484204</name>
</gene>
<proteinExistence type="predicted"/>
<dbReference type="Proteomes" id="UP000807769">
    <property type="component" value="Unassembled WGS sequence"/>
</dbReference>
<accession>A0A9P7JA94</accession>
<evidence type="ECO:0000313" key="2">
    <source>
        <dbReference type="EMBL" id="KAG1810625.1"/>
    </source>
</evidence>
<dbReference type="AlphaFoldDB" id="A0A9P7JA94"/>
<sequence length="116" mass="14136">MREHTYMLLKTLKRVEYDVEYLDANQFQDREELEEMHMKHLQEVEELWRKHDEELKRQCECIDALEEEVQFQQVMLNVLNNNVEQLDADTDHHKKDIDVFISQGVQDGIEHRKCLH</sequence>
<evidence type="ECO:0000256" key="1">
    <source>
        <dbReference type="SAM" id="Coils"/>
    </source>
</evidence>
<dbReference type="GeneID" id="64634767"/>
<evidence type="ECO:0000313" key="3">
    <source>
        <dbReference type="Proteomes" id="UP000807769"/>
    </source>
</evidence>
<reference evidence="2" key="1">
    <citation type="journal article" date="2020" name="New Phytol.">
        <title>Comparative genomics reveals dynamic genome evolution in host specialist ectomycorrhizal fungi.</title>
        <authorList>
            <person name="Lofgren L.A."/>
            <person name="Nguyen N.H."/>
            <person name="Vilgalys R."/>
            <person name="Ruytinx J."/>
            <person name="Liao H.L."/>
            <person name="Branco S."/>
            <person name="Kuo A."/>
            <person name="LaButti K."/>
            <person name="Lipzen A."/>
            <person name="Andreopoulos W."/>
            <person name="Pangilinan J."/>
            <person name="Riley R."/>
            <person name="Hundley H."/>
            <person name="Na H."/>
            <person name="Barry K."/>
            <person name="Grigoriev I.V."/>
            <person name="Stajich J.E."/>
            <person name="Kennedy P.G."/>
        </authorList>
    </citation>
    <scope>NUCLEOTIDE SEQUENCE</scope>
    <source>
        <strain evidence="2">MN1</strain>
    </source>
</reference>
<dbReference type="RefSeq" id="XP_041189521.1">
    <property type="nucleotide sequence ID" value="XM_041340751.1"/>
</dbReference>
<dbReference type="OrthoDB" id="10555615at2759"/>
<name>A0A9P7JA94_9AGAM</name>
<protein>
    <submittedName>
        <fullName evidence="2">Uncharacterized protein</fullName>
    </submittedName>
</protein>
<feature type="coiled-coil region" evidence="1">
    <location>
        <begin position="62"/>
        <end position="96"/>
    </location>
</feature>
<keyword evidence="1" id="KW-0175">Coiled coil</keyword>
<comment type="caution">
    <text evidence="2">The sequence shown here is derived from an EMBL/GenBank/DDBJ whole genome shotgun (WGS) entry which is preliminary data.</text>
</comment>
<dbReference type="EMBL" id="JABBWG010000032">
    <property type="protein sequence ID" value="KAG1810625.1"/>
    <property type="molecule type" value="Genomic_DNA"/>
</dbReference>
<organism evidence="2 3">
    <name type="scientific">Suillus subaureus</name>
    <dbReference type="NCBI Taxonomy" id="48587"/>
    <lineage>
        <taxon>Eukaryota</taxon>
        <taxon>Fungi</taxon>
        <taxon>Dikarya</taxon>
        <taxon>Basidiomycota</taxon>
        <taxon>Agaricomycotina</taxon>
        <taxon>Agaricomycetes</taxon>
        <taxon>Agaricomycetidae</taxon>
        <taxon>Boletales</taxon>
        <taxon>Suillineae</taxon>
        <taxon>Suillaceae</taxon>
        <taxon>Suillus</taxon>
    </lineage>
</organism>
<keyword evidence="3" id="KW-1185">Reference proteome</keyword>